<organism evidence="1 2">
    <name type="scientific">Candidatus Nitrosocaldus cavascurensis</name>
    <dbReference type="NCBI Taxonomy" id="2058097"/>
    <lineage>
        <taxon>Archaea</taxon>
        <taxon>Nitrososphaerota</taxon>
        <taxon>Nitrososphaeria</taxon>
        <taxon>Candidatus Nitrosocaldales</taxon>
        <taxon>Candidatus Nitrosocaldaceae</taxon>
        <taxon>Candidatus Nitrosocaldus</taxon>
    </lineage>
</organism>
<accession>A0A2K5ARS7</accession>
<dbReference type="KEGG" id="ncv:NCAV_1186"/>
<dbReference type="Proteomes" id="UP000236248">
    <property type="component" value="Chromosome NCAV"/>
</dbReference>
<dbReference type="EMBL" id="LT981265">
    <property type="protein sequence ID" value="SPC34353.1"/>
    <property type="molecule type" value="Genomic_DNA"/>
</dbReference>
<name>A0A2K5ARS7_9ARCH</name>
<reference evidence="2" key="1">
    <citation type="submission" date="2018-01" db="EMBL/GenBank/DDBJ databases">
        <authorList>
            <person name="Kerou L M."/>
        </authorList>
    </citation>
    <scope>NUCLEOTIDE SEQUENCE [LARGE SCALE GENOMIC DNA]</scope>
    <source>
        <strain evidence="2">SCU2</strain>
    </source>
</reference>
<sequence>MWCSGGVARLSIAASRAADRGFKSCILACDNPARSTNYT</sequence>
<keyword evidence="2" id="KW-1185">Reference proteome</keyword>
<evidence type="ECO:0000313" key="1">
    <source>
        <dbReference type="EMBL" id="SPC34353.1"/>
    </source>
</evidence>
<dbReference type="AlphaFoldDB" id="A0A2K5ARS7"/>
<proteinExistence type="predicted"/>
<protein>
    <submittedName>
        <fullName evidence="1">Uncharacterized protein</fullName>
    </submittedName>
</protein>
<gene>
    <name evidence="1" type="ORF">NCAV_1186</name>
</gene>
<evidence type="ECO:0000313" key="2">
    <source>
        <dbReference type="Proteomes" id="UP000236248"/>
    </source>
</evidence>